<name>A0A2N3V8D7_9NOCA</name>
<protein>
    <submittedName>
        <fullName evidence="2">YbaB/EbfC DNA-binding family protein</fullName>
    </submittedName>
</protein>
<dbReference type="Gene3D" id="3.30.1310.10">
    <property type="entry name" value="Nucleoid-associated protein YbaB-like domain"/>
    <property type="match status" value="1"/>
</dbReference>
<gene>
    <name evidence="2" type="ORF">ATK86_2243</name>
</gene>
<comment type="caution">
    <text evidence="2">The sequence shown here is derived from an EMBL/GenBank/DDBJ whole genome shotgun (WGS) entry which is preliminary data.</text>
</comment>
<dbReference type="InterPro" id="IPR036894">
    <property type="entry name" value="YbaB-like_sf"/>
</dbReference>
<accession>A0A2N3V8D7</accession>
<evidence type="ECO:0000313" key="3">
    <source>
        <dbReference type="Proteomes" id="UP000233766"/>
    </source>
</evidence>
<reference evidence="2 3" key="1">
    <citation type="submission" date="2017-12" db="EMBL/GenBank/DDBJ databases">
        <title>Sequencing the genomes of 1000 Actinobacteria strains.</title>
        <authorList>
            <person name="Klenk H.-P."/>
        </authorList>
    </citation>
    <scope>NUCLEOTIDE SEQUENCE [LARGE SCALE GENOMIC DNA]</scope>
    <source>
        <strain evidence="2 3">DSM 44489</strain>
    </source>
</reference>
<dbReference type="GO" id="GO:0003677">
    <property type="term" value="F:DNA binding"/>
    <property type="evidence" value="ECO:0007669"/>
    <property type="project" value="UniProtKB-KW"/>
</dbReference>
<dbReference type="Pfam" id="PF02575">
    <property type="entry name" value="YbaB_DNA_bd"/>
    <property type="match status" value="1"/>
</dbReference>
<dbReference type="EMBL" id="PJMW01000002">
    <property type="protein sequence ID" value="PKV77890.1"/>
    <property type="molecule type" value="Genomic_DNA"/>
</dbReference>
<dbReference type="InterPro" id="IPR004401">
    <property type="entry name" value="YbaB/EbfC"/>
</dbReference>
<keyword evidence="3" id="KW-1185">Reference proteome</keyword>
<sequence>MYPNSSDIDPITDRMDAVRRALLTDRVTTSRFGVAVDVRADGTVEAVRIDESVTPYGVELGNLITTLVREALDQARGNVRERIDELTADPRIASAVESIEIASEQPAPKSVEKTAPQKFPDEELSEEELIELNERRNQSWFR</sequence>
<keyword evidence="2" id="KW-0238">DNA-binding</keyword>
<dbReference type="OrthoDB" id="4554852at2"/>
<dbReference type="AlphaFoldDB" id="A0A2N3V8D7"/>
<organism evidence="2 3">
    <name type="scientific">Nocardia fluminea</name>
    <dbReference type="NCBI Taxonomy" id="134984"/>
    <lineage>
        <taxon>Bacteria</taxon>
        <taxon>Bacillati</taxon>
        <taxon>Actinomycetota</taxon>
        <taxon>Actinomycetes</taxon>
        <taxon>Mycobacteriales</taxon>
        <taxon>Nocardiaceae</taxon>
        <taxon>Nocardia</taxon>
    </lineage>
</organism>
<proteinExistence type="predicted"/>
<feature type="region of interest" description="Disordered" evidence="1">
    <location>
        <begin position="101"/>
        <end position="130"/>
    </location>
</feature>
<evidence type="ECO:0000313" key="2">
    <source>
        <dbReference type="EMBL" id="PKV77890.1"/>
    </source>
</evidence>
<dbReference type="RefSeq" id="WP_101464448.1">
    <property type="nucleotide sequence ID" value="NZ_PJMW01000002.1"/>
</dbReference>
<evidence type="ECO:0000256" key="1">
    <source>
        <dbReference type="SAM" id="MobiDB-lite"/>
    </source>
</evidence>
<dbReference type="Proteomes" id="UP000233766">
    <property type="component" value="Unassembled WGS sequence"/>
</dbReference>